<sequence>SVSVISAVQVPMASVVRVLVASVVVVQVPVASAVQVLVASVEQEVPAALAVHEVPVVLVEQEAPVVSVALVVREVREVPVVMDLEDSIANAVVECLVGVDEMQGFSPSDRRADLLVFR</sequence>
<dbReference type="Proteomes" id="UP000785171">
    <property type="component" value="Unassembled WGS sequence"/>
</dbReference>
<gene>
    <name evidence="1" type="ORF">JM16_008104</name>
</gene>
<organism evidence="1 2">
    <name type="scientific">Phytophthora kernoviae</name>
    <dbReference type="NCBI Taxonomy" id="325452"/>
    <lineage>
        <taxon>Eukaryota</taxon>
        <taxon>Sar</taxon>
        <taxon>Stramenopiles</taxon>
        <taxon>Oomycota</taxon>
        <taxon>Peronosporomycetes</taxon>
        <taxon>Peronosporales</taxon>
        <taxon>Peronosporaceae</taxon>
        <taxon>Phytophthora</taxon>
    </lineage>
</organism>
<comment type="caution">
    <text evidence="1">The sequence shown here is derived from an EMBL/GenBank/DDBJ whole genome shotgun (WGS) entry which is preliminary data.</text>
</comment>
<dbReference type="AlphaFoldDB" id="A0A8T0LNS7"/>
<evidence type="ECO:0000313" key="2">
    <source>
        <dbReference type="Proteomes" id="UP000785171"/>
    </source>
</evidence>
<dbReference type="EMBL" id="JPWV03000409">
    <property type="protein sequence ID" value="KAG2512377.1"/>
    <property type="molecule type" value="Genomic_DNA"/>
</dbReference>
<reference evidence="1" key="2">
    <citation type="submission" date="2020-06" db="EMBL/GenBank/DDBJ databases">
        <authorList>
            <person name="Studholme D.J."/>
        </authorList>
    </citation>
    <scope>NUCLEOTIDE SEQUENCE</scope>
    <source>
        <strain evidence="1">NZFS 2646</strain>
    </source>
</reference>
<protein>
    <submittedName>
        <fullName evidence="1">Uncharacterized protein</fullName>
    </submittedName>
</protein>
<accession>A0A8T0LNS7</accession>
<proteinExistence type="predicted"/>
<feature type="non-terminal residue" evidence="1">
    <location>
        <position position="1"/>
    </location>
</feature>
<reference evidence="1" key="1">
    <citation type="journal article" date="2015" name="Genom Data">
        <title>Genome sequences of six Phytophthora species associated with forests in New Zealand.</title>
        <authorList>
            <person name="Studholme D.J."/>
            <person name="McDougal R.L."/>
            <person name="Sambles C."/>
            <person name="Hansen E."/>
            <person name="Hardy G."/>
            <person name="Grant M."/>
            <person name="Ganley R.J."/>
            <person name="Williams N.M."/>
        </authorList>
    </citation>
    <scope>NUCLEOTIDE SEQUENCE</scope>
    <source>
        <strain evidence="1">NZFS 2646</strain>
    </source>
</reference>
<name>A0A8T0LNS7_9STRA</name>
<evidence type="ECO:0000313" key="1">
    <source>
        <dbReference type="EMBL" id="KAG2512377.1"/>
    </source>
</evidence>